<gene>
    <name evidence="2" type="ORF">CKO45_07285</name>
</gene>
<keyword evidence="3" id="KW-1185">Reference proteome</keyword>
<evidence type="ECO:0000313" key="3">
    <source>
        <dbReference type="Proteomes" id="UP000697995"/>
    </source>
</evidence>
<dbReference type="EMBL" id="NRSG01000036">
    <property type="protein sequence ID" value="MBK1658031.1"/>
    <property type="molecule type" value="Genomic_DNA"/>
</dbReference>
<dbReference type="Gene3D" id="3.30.470.20">
    <property type="entry name" value="ATP-grasp fold, B domain"/>
    <property type="match status" value="1"/>
</dbReference>
<dbReference type="SUPFAM" id="SSF56059">
    <property type="entry name" value="Glutathione synthetase ATP-binding domain-like"/>
    <property type="match status" value="1"/>
</dbReference>
<dbReference type="Proteomes" id="UP000697995">
    <property type="component" value="Unassembled WGS sequence"/>
</dbReference>
<evidence type="ECO:0000313" key="2">
    <source>
        <dbReference type="EMBL" id="MBK1658031.1"/>
    </source>
</evidence>
<organism evidence="2 3">
    <name type="scientific">Paracraurococcus ruber</name>
    <dbReference type="NCBI Taxonomy" id="77675"/>
    <lineage>
        <taxon>Bacteria</taxon>
        <taxon>Pseudomonadati</taxon>
        <taxon>Pseudomonadota</taxon>
        <taxon>Alphaproteobacteria</taxon>
        <taxon>Acetobacterales</taxon>
        <taxon>Roseomonadaceae</taxon>
        <taxon>Paracraurococcus</taxon>
    </lineage>
</organism>
<comment type="caution">
    <text evidence="2">The sequence shown here is derived from an EMBL/GenBank/DDBJ whole genome shotgun (WGS) entry which is preliminary data.</text>
</comment>
<sequence length="398" mass="43640">MPRRPGGAVNTVLLTLGRLPKALDLARSFARAGWRVVVAEPHRRTLTGLSRSVARSLRVTPPAEDRQAYLRDLARVVREEGVSLVVPVSEEAMHVAFLRPLLPAGVRLLAMPPETMLRLHDKHGFALQAAEAGLTVPETWALDDPRARRLADAADVVVKPLHSCSGRGVRRIPRGAPLPMGEAAIVQRLVQGVEHSSCSLACDGVVQGTAVYRGTLMSGSVAVGFERVDHPAIETWIARFVAATRWTGFIAFDLIVDEAGTPWGIECNPRTTSGLHFFAQDDLAPAVLDPAQPLRHRPERRLQQFWSCLTETQHSFGDWPRFRANLAHLFGTRDVTWQARDPLPLLTMPWTAWPIIAEAKRRGVPFGEVATLDVGWSEPGEATRPVPVPAPLVPAGMR</sequence>
<proteinExistence type="predicted"/>
<name>A0ABS1CU68_9PROT</name>
<reference evidence="2 3" key="1">
    <citation type="journal article" date="2020" name="Microorganisms">
        <title>Osmotic Adaptation and Compatible Solute Biosynthesis of Phototrophic Bacteria as Revealed from Genome Analyses.</title>
        <authorList>
            <person name="Imhoff J.F."/>
            <person name="Rahn T."/>
            <person name="Kunzel S."/>
            <person name="Keller A."/>
            <person name="Neulinger S.C."/>
        </authorList>
    </citation>
    <scope>NUCLEOTIDE SEQUENCE [LARGE SCALE GENOMIC DNA]</scope>
    <source>
        <strain evidence="2 3">DSM 15382</strain>
    </source>
</reference>
<dbReference type="RefSeq" id="WP_133219435.1">
    <property type="nucleotide sequence ID" value="NZ_NRSG01000036.1"/>
</dbReference>
<feature type="domain" description="ATP-grasp fold PylC-type" evidence="1">
    <location>
        <begin position="121"/>
        <end position="273"/>
    </location>
</feature>
<dbReference type="Pfam" id="PF02655">
    <property type="entry name" value="ATP-grasp_3"/>
    <property type="match status" value="1"/>
</dbReference>
<dbReference type="Gene3D" id="3.40.50.20">
    <property type="match status" value="1"/>
</dbReference>
<evidence type="ECO:0000259" key="1">
    <source>
        <dbReference type="Pfam" id="PF02655"/>
    </source>
</evidence>
<accession>A0ABS1CU68</accession>
<protein>
    <recommendedName>
        <fullName evidence="1">ATP-grasp fold PylC-type domain-containing protein</fullName>
    </recommendedName>
</protein>
<dbReference type="InterPro" id="IPR003806">
    <property type="entry name" value="ATP-grasp_PylC-type"/>
</dbReference>